<evidence type="ECO:0000313" key="1">
    <source>
        <dbReference type="EMBL" id="KAI4331671.1"/>
    </source>
</evidence>
<sequence>MEGLIPFLYRAIVQYKGGEQQPAWSYDSPSAAYTRLPGDSGASEHIGQIFRPEYIFSLSGSSSSSNNRAAAVTTQVIMASGAQSPVCRLTTRRVVA</sequence>
<dbReference type="EMBL" id="CM042887">
    <property type="protein sequence ID" value="KAI4331671.1"/>
    <property type="molecule type" value="Genomic_DNA"/>
</dbReference>
<accession>A0ACB9N5S6</accession>
<gene>
    <name evidence="1" type="ORF">MLD38_029834</name>
</gene>
<dbReference type="Proteomes" id="UP001057402">
    <property type="component" value="Chromosome 8"/>
</dbReference>
<reference evidence="2" key="1">
    <citation type="journal article" date="2023" name="Front. Plant Sci.">
        <title>Chromosomal-level genome assembly of Melastoma candidum provides insights into trichome evolution.</title>
        <authorList>
            <person name="Zhong Y."/>
            <person name="Wu W."/>
            <person name="Sun C."/>
            <person name="Zou P."/>
            <person name="Liu Y."/>
            <person name="Dai S."/>
            <person name="Zhou R."/>
        </authorList>
    </citation>
    <scope>NUCLEOTIDE SEQUENCE [LARGE SCALE GENOMIC DNA]</scope>
</reference>
<organism evidence="1 2">
    <name type="scientific">Melastoma candidum</name>
    <dbReference type="NCBI Taxonomy" id="119954"/>
    <lineage>
        <taxon>Eukaryota</taxon>
        <taxon>Viridiplantae</taxon>
        <taxon>Streptophyta</taxon>
        <taxon>Embryophyta</taxon>
        <taxon>Tracheophyta</taxon>
        <taxon>Spermatophyta</taxon>
        <taxon>Magnoliopsida</taxon>
        <taxon>eudicotyledons</taxon>
        <taxon>Gunneridae</taxon>
        <taxon>Pentapetalae</taxon>
        <taxon>rosids</taxon>
        <taxon>malvids</taxon>
        <taxon>Myrtales</taxon>
        <taxon>Melastomataceae</taxon>
        <taxon>Melastomatoideae</taxon>
        <taxon>Melastomateae</taxon>
        <taxon>Melastoma</taxon>
    </lineage>
</organism>
<comment type="caution">
    <text evidence="1">The sequence shown here is derived from an EMBL/GenBank/DDBJ whole genome shotgun (WGS) entry which is preliminary data.</text>
</comment>
<keyword evidence="2" id="KW-1185">Reference proteome</keyword>
<evidence type="ECO:0000313" key="2">
    <source>
        <dbReference type="Proteomes" id="UP001057402"/>
    </source>
</evidence>
<name>A0ACB9N5S6_9MYRT</name>
<proteinExistence type="predicted"/>
<protein>
    <submittedName>
        <fullName evidence="1">Uncharacterized protein</fullName>
    </submittedName>
</protein>